<name>A0A2U2M8M7_9LACO</name>
<protein>
    <submittedName>
        <fullName evidence="2">Uncharacterized protein</fullName>
    </submittedName>
</protein>
<comment type="caution">
    <text evidence="2">The sequence shown here is derived from an EMBL/GenBank/DDBJ whole genome shotgun (WGS) entry which is preliminary data.</text>
</comment>
<reference evidence="1" key="3">
    <citation type="submission" date="2021-09" db="EMBL/GenBank/DDBJ databases">
        <authorList>
            <person name="Gilroy R."/>
        </authorList>
    </citation>
    <scope>NUCLEOTIDE SEQUENCE</scope>
    <source>
        <strain evidence="1">CHK189-29639</strain>
    </source>
</reference>
<dbReference type="AlphaFoldDB" id="A0A2U2M8M7"/>
<reference evidence="1" key="2">
    <citation type="journal article" date="2021" name="PeerJ">
        <title>Extensive microbial diversity within the chicken gut microbiome revealed by metagenomics and culture.</title>
        <authorList>
            <person name="Gilroy R."/>
            <person name="Ravi A."/>
            <person name="Getino M."/>
            <person name="Pursley I."/>
            <person name="Horton D.L."/>
            <person name="Alikhan N.F."/>
            <person name="Baker D."/>
            <person name="Gharbi K."/>
            <person name="Hall N."/>
            <person name="Watson M."/>
            <person name="Adriaenssens E.M."/>
            <person name="Foster-Nyarko E."/>
            <person name="Jarju S."/>
            <person name="Secka A."/>
            <person name="Antonio M."/>
            <person name="Oren A."/>
            <person name="Chaudhuri R.R."/>
            <person name="La Ragione R."/>
            <person name="Hildebrand F."/>
            <person name="Pallen M.J."/>
        </authorList>
    </citation>
    <scope>NUCLEOTIDE SEQUENCE</scope>
    <source>
        <strain evidence="1">CHK189-29639</strain>
    </source>
</reference>
<proteinExistence type="predicted"/>
<organism evidence="2 3">
    <name type="scientific">Ligilactobacillus salivarius</name>
    <dbReference type="NCBI Taxonomy" id="1624"/>
    <lineage>
        <taxon>Bacteria</taxon>
        <taxon>Bacillati</taxon>
        <taxon>Bacillota</taxon>
        <taxon>Bacilli</taxon>
        <taxon>Lactobacillales</taxon>
        <taxon>Lactobacillaceae</taxon>
        <taxon>Ligilactobacillus</taxon>
    </lineage>
</organism>
<dbReference type="EMBL" id="DYVK01000049">
    <property type="protein sequence ID" value="HJG15499.1"/>
    <property type="molecule type" value="Genomic_DNA"/>
</dbReference>
<evidence type="ECO:0000313" key="3">
    <source>
        <dbReference type="Proteomes" id="UP000245607"/>
    </source>
</evidence>
<dbReference type="EMBL" id="QFAS01000005">
    <property type="protein sequence ID" value="PWG53188.1"/>
    <property type="molecule type" value="Genomic_DNA"/>
</dbReference>
<evidence type="ECO:0000313" key="1">
    <source>
        <dbReference type="EMBL" id="HJG15499.1"/>
    </source>
</evidence>
<evidence type="ECO:0000313" key="2">
    <source>
        <dbReference type="EMBL" id="PWG53188.1"/>
    </source>
</evidence>
<sequence length="157" mass="18591">MTDRFYEAVYSEKLSQERGDIRFIIINPDTGEILDDANGWGYRSARNAYRRFGYTQSSSQKDKKKKILEVRLERARNFYRANKDLYEALINARSFLPDLYTKLNDDGSETLSIHNVDNKVKEKFSVKVVKRLLVEYGFLDWIPFSPEDVYEAYLKYE</sequence>
<dbReference type="Proteomes" id="UP000245607">
    <property type="component" value="Unassembled WGS sequence"/>
</dbReference>
<reference evidence="2 3" key="1">
    <citation type="submission" date="2018-05" db="EMBL/GenBank/DDBJ databases">
        <title>Lactobacillus salivarius genome sequencing and assembly.</title>
        <authorList>
            <person name="Audisio C."/>
            <person name="Albarracin L."/>
            <person name="Torres M.J."/>
            <person name="Hebert E.M."/>
            <person name="Saavedra L."/>
        </authorList>
    </citation>
    <scope>NUCLEOTIDE SEQUENCE [LARGE SCALE GENOMIC DNA]</scope>
    <source>
        <strain evidence="2 3">A3iob</strain>
    </source>
</reference>
<dbReference type="RefSeq" id="WP_109241874.1">
    <property type="nucleotide sequence ID" value="NZ_QFAS01000005.1"/>
</dbReference>
<dbReference type="Proteomes" id="UP000759256">
    <property type="component" value="Unassembled WGS sequence"/>
</dbReference>
<accession>A0A2U2M8M7</accession>
<gene>
    <name evidence="2" type="ORF">DB362_04520</name>
    <name evidence="1" type="ORF">K8V06_05095</name>
</gene>